<feature type="compositionally biased region" description="Pro residues" evidence="1">
    <location>
        <begin position="902"/>
        <end position="914"/>
    </location>
</feature>
<gene>
    <name evidence="2" type="ORF">C1SCF055_LOCUS33505</name>
</gene>
<sequence length="1764" mass="194065">QGVAKRVLVGEMSAVKLHVPMASFTKCLEANKPENTLFEDVNSWHVSFYEMQRFMPLILALFDISPEWEITLGNLHAVFASIDDETEVPESMSAASAESAREELPSGSNGPARWSESMEKMYGPPPRVPQGFSQLDADTESKKNAIGLVMASGLDYKRAVELLEYCEGDVELALNKLEKAQIRESTNDVRKPPQPHAVRAIPTAVRNPYVLPQYLLNEEMAIECTEIVDSEDVVEPDMTNVVQPDMTASSDCGDRAAHADDAVDLEVILSDLAPASQSLHSVDADLDEMPSGGSPHDRSCDEAVGKADHPSVPECCAGPGPLAADSVQHESWRECASDTGSPQVDLTGASWSSAAWAKNPLNKNFKCWKVTLDPKYSLPPEPEFMNEDLTHEVPKYEEQGQQRGRKPQRLSPKAAAKRRAKGKESKKGPTKTKASKVAKSKVSKTPGKGAARRVRKGRVGGGRKEKNKRVRRASQSRAASSAASPAEASMSEAAPRPSTSKRARRAKQPGTEAPVTSTTEAPVVPSSNQEQPEFSIPDDAVEAPAHCTYNAVYSTAYRRAQATKCTVAECKNKGKHASWFKRKNGVRSGKSGGPVFCLSLPVMDLTILDMPSYRRVISLTTLIFSRGPAISRWFPALAVGSDEFEAGRLYRSVREANLMVSRIYFHPRLRKFLKKRGHTEQMTWLGMYGAKTWKPVKLVSSSKEVQRLYRKLNKKKFGKSGSTRQYRSASGLDEVEACLLDMLNNRVAKRKELPMGTPSKSDILSPTPPSAAGPARSDSKVGSWKTEWVPPDPSTRRVPELTPLVHPSTPLDEPAPKAAASVPKPVSPPLPPPAKVMQTKHEAPGAPLPMPKAVGAALTSPPAKTTSSIKPAIAKHSTAAKTMVTKPASPTSPADSMNPYVTPAPPPPKHPPTAPESSLPSTLPSPATAPPPPILRRAAPLDASEHDSKMKEISDYTEEKLSKLTEEELDDSLCEAMAQPQFQDYMKFLQKDLGFESIDEVESQWGTNDPYHELLDFCLWVEREDLKAASKKLTPATVATPQKHLERHITWAPEAPAAKAPATASLPAKPAPAQPPMASVNVNVADTSQAIHPMDYNERQALQGVFKRRLKDPEANSIPKEFVNLWNEAVEKNNKASYWPLRRLCLRSGWKLERLHVESSKTHTDRTVDTKKRRWRTRAQIIALHGGDHDAADRVIAKKRQEGMVQGHPDDPDLVVTELGRKDEEEVADETKYGSKAELTHGCEAAQKLMKGLDHTKAFAEPSGNLCRQASAAAAPVAPPPSVDGGKGKGRGKGRGRGRGDNGQPRTGSKTKKTMPDLEDDPLGAAGWMVTQILKDLQNAKVLPIKIVNMKHQEGLRNSLIQCAIDLEKCYFQLKGICDVSTEETGQSNSAQPSKRPRVELHPYVPPAAAKAVVQRTASSALSWLRRHGGDTPQNDLVNKISGVATGGRHLQNAERDLHRLLQNVSMSLAATPEIIMVRMYNPATLEIEWQPLPVLFPDTLLQALWQAGEDVFRYCLFGKMTEDETLQFWKHIEKHCPWFQSSPAYNWEWKQKVASVGTYGDEIQCYKNSECGVVSVTAWTAEFSTQNNPLLRYFPIAVWSEHCESEFTFADLEKEMIERWRRLTDPSLTWPWTSSGYLIAFTFCQGAALIYMCEAGYFGQVMGLPGFPALQSKAVASKVLTFWLANRATTFAQRPDATKADRIMAICLYAYSKMIMVMDEADHLMTERQVVPPKYSINPDPGEVDSQGPLPHEGPKGIGSVWV</sequence>
<evidence type="ECO:0000256" key="1">
    <source>
        <dbReference type="SAM" id="MobiDB-lite"/>
    </source>
</evidence>
<evidence type="ECO:0000313" key="3">
    <source>
        <dbReference type="EMBL" id="CAL1161387.1"/>
    </source>
</evidence>
<feature type="region of interest" description="Disordered" evidence="1">
    <location>
        <begin position="1736"/>
        <end position="1764"/>
    </location>
</feature>
<accession>A0A9P1DEJ1</accession>
<dbReference type="EMBL" id="CAMXCT020004179">
    <property type="protein sequence ID" value="CAL1161387.1"/>
    <property type="molecule type" value="Genomic_DNA"/>
</dbReference>
<proteinExistence type="predicted"/>
<keyword evidence="4" id="KW-1185">Reference proteome</keyword>
<reference evidence="2" key="1">
    <citation type="submission" date="2022-10" db="EMBL/GenBank/DDBJ databases">
        <authorList>
            <person name="Chen Y."/>
            <person name="Dougan E. K."/>
            <person name="Chan C."/>
            <person name="Rhodes N."/>
            <person name="Thang M."/>
        </authorList>
    </citation>
    <scope>NUCLEOTIDE SEQUENCE</scope>
</reference>
<feature type="compositionally biased region" description="Basic residues" evidence="1">
    <location>
        <begin position="1288"/>
        <end position="1297"/>
    </location>
</feature>
<feature type="region of interest" description="Disordered" evidence="1">
    <location>
        <begin position="284"/>
        <end position="306"/>
    </location>
</feature>
<dbReference type="PANTHER" id="PTHR48125">
    <property type="entry name" value="LP07818P1"/>
    <property type="match status" value="1"/>
</dbReference>
<feature type="compositionally biased region" description="Basic and acidic residues" evidence="1">
    <location>
        <begin position="943"/>
        <end position="955"/>
    </location>
</feature>
<evidence type="ECO:0000313" key="2">
    <source>
        <dbReference type="EMBL" id="CAI4008012.1"/>
    </source>
</evidence>
<feature type="compositionally biased region" description="Low complexity" evidence="1">
    <location>
        <begin position="915"/>
        <end position="926"/>
    </location>
</feature>
<dbReference type="EMBL" id="CAMXCT030004179">
    <property type="protein sequence ID" value="CAL4795324.1"/>
    <property type="molecule type" value="Genomic_DNA"/>
</dbReference>
<feature type="region of interest" description="Disordered" evidence="1">
    <location>
        <begin position="750"/>
        <end position="844"/>
    </location>
</feature>
<feature type="non-terminal residue" evidence="2">
    <location>
        <position position="1"/>
    </location>
</feature>
<reference evidence="3" key="2">
    <citation type="submission" date="2024-04" db="EMBL/GenBank/DDBJ databases">
        <authorList>
            <person name="Chen Y."/>
            <person name="Shah S."/>
            <person name="Dougan E. K."/>
            <person name="Thang M."/>
            <person name="Chan C."/>
        </authorList>
    </citation>
    <scope>NUCLEOTIDE SEQUENCE [LARGE SCALE GENOMIC DNA]</scope>
</reference>
<protein>
    <recommendedName>
        <fullName evidence="5">UBA domain-containing protein</fullName>
    </recommendedName>
</protein>
<feature type="compositionally biased region" description="Low complexity" evidence="1">
    <location>
        <begin position="475"/>
        <end position="498"/>
    </location>
</feature>
<evidence type="ECO:0008006" key="5">
    <source>
        <dbReference type="Google" id="ProtNLM"/>
    </source>
</evidence>
<dbReference type="EMBL" id="CAMXCT010004179">
    <property type="protein sequence ID" value="CAI4008012.1"/>
    <property type="molecule type" value="Genomic_DNA"/>
</dbReference>
<dbReference type="Proteomes" id="UP001152797">
    <property type="component" value="Unassembled WGS sequence"/>
</dbReference>
<feature type="region of interest" description="Disordered" evidence="1">
    <location>
        <begin position="877"/>
        <end position="955"/>
    </location>
</feature>
<feature type="compositionally biased region" description="Basic and acidic residues" evidence="1">
    <location>
        <begin position="295"/>
        <end position="306"/>
    </location>
</feature>
<feature type="non-terminal residue" evidence="2">
    <location>
        <position position="1764"/>
    </location>
</feature>
<feature type="compositionally biased region" description="Pro residues" evidence="1">
    <location>
        <begin position="825"/>
        <end position="834"/>
    </location>
</feature>
<feature type="region of interest" description="Disordered" evidence="1">
    <location>
        <begin position="396"/>
        <end position="534"/>
    </location>
</feature>
<dbReference type="PANTHER" id="PTHR48125:SF12">
    <property type="entry name" value="AT HOOK TRANSCRIPTION FACTOR FAMILY-RELATED"/>
    <property type="match status" value="1"/>
</dbReference>
<feature type="region of interest" description="Disordered" evidence="1">
    <location>
        <begin position="89"/>
        <end position="119"/>
    </location>
</feature>
<feature type="region of interest" description="Disordered" evidence="1">
    <location>
        <begin position="1270"/>
        <end position="1320"/>
    </location>
</feature>
<feature type="compositionally biased region" description="Polar residues" evidence="1">
    <location>
        <begin position="514"/>
        <end position="532"/>
    </location>
</feature>
<feature type="compositionally biased region" description="Basic residues" evidence="1">
    <location>
        <begin position="428"/>
        <end position="442"/>
    </location>
</feature>
<feature type="compositionally biased region" description="Basic residues" evidence="1">
    <location>
        <begin position="465"/>
        <end position="474"/>
    </location>
</feature>
<evidence type="ECO:0000313" key="4">
    <source>
        <dbReference type="Proteomes" id="UP001152797"/>
    </source>
</evidence>
<name>A0A9P1DEJ1_9DINO</name>
<comment type="caution">
    <text evidence="2">The sequence shown here is derived from an EMBL/GenBank/DDBJ whole genome shotgun (WGS) entry which is preliminary data.</text>
</comment>
<organism evidence="2">
    <name type="scientific">Cladocopium goreaui</name>
    <dbReference type="NCBI Taxonomy" id="2562237"/>
    <lineage>
        <taxon>Eukaryota</taxon>
        <taxon>Sar</taxon>
        <taxon>Alveolata</taxon>
        <taxon>Dinophyceae</taxon>
        <taxon>Suessiales</taxon>
        <taxon>Symbiodiniaceae</taxon>
        <taxon>Cladocopium</taxon>
    </lineage>
</organism>